<dbReference type="EMBL" id="BMAW01091009">
    <property type="protein sequence ID" value="GFS47475.1"/>
    <property type="molecule type" value="Genomic_DNA"/>
</dbReference>
<evidence type="ECO:0000313" key="2">
    <source>
        <dbReference type="EMBL" id="GFS47475.1"/>
    </source>
</evidence>
<sequence>MSNTDFADPFNMIMDPYAQDLYSPLREFVIIAETNKQSLILYQYAGDHNYSSQAPNQPTKINVIAANSIIDLCLSKKLHNIYVESIQELSSDHNPIIFKVGILDCSSLARDIIQLDNWNLFQSHLFNFILRNPKVTNIPEIEKAIENLNTHISTSTSTSSKPKVFQYFHVQSHPPYYKKKEKKRTKSGKIGKKPRTLTSKRC</sequence>
<evidence type="ECO:0000256" key="1">
    <source>
        <dbReference type="SAM" id="MobiDB-lite"/>
    </source>
</evidence>
<evidence type="ECO:0000313" key="3">
    <source>
        <dbReference type="Proteomes" id="UP000887013"/>
    </source>
</evidence>
<name>A0A8X6IIP7_NEPPI</name>
<gene>
    <name evidence="2" type="ORF">NPIL_656871</name>
</gene>
<reference evidence="2" key="1">
    <citation type="submission" date="2020-08" db="EMBL/GenBank/DDBJ databases">
        <title>Multicomponent nature underlies the extraordinary mechanical properties of spider dragline silk.</title>
        <authorList>
            <person name="Kono N."/>
            <person name="Nakamura H."/>
            <person name="Mori M."/>
            <person name="Yoshida Y."/>
            <person name="Ohtoshi R."/>
            <person name="Malay A.D."/>
            <person name="Moran D.A.P."/>
            <person name="Tomita M."/>
            <person name="Numata K."/>
            <person name="Arakawa K."/>
        </authorList>
    </citation>
    <scope>NUCLEOTIDE SEQUENCE</scope>
</reference>
<organism evidence="2 3">
    <name type="scientific">Nephila pilipes</name>
    <name type="common">Giant wood spider</name>
    <name type="synonym">Nephila maculata</name>
    <dbReference type="NCBI Taxonomy" id="299642"/>
    <lineage>
        <taxon>Eukaryota</taxon>
        <taxon>Metazoa</taxon>
        <taxon>Ecdysozoa</taxon>
        <taxon>Arthropoda</taxon>
        <taxon>Chelicerata</taxon>
        <taxon>Arachnida</taxon>
        <taxon>Araneae</taxon>
        <taxon>Araneomorphae</taxon>
        <taxon>Entelegynae</taxon>
        <taxon>Araneoidea</taxon>
        <taxon>Nephilidae</taxon>
        <taxon>Nephila</taxon>
    </lineage>
</organism>
<dbReference type="Proteomes" id="UP000887013">
    <property type="component" value="Unassembled WGS sequence"/>
</dbReference>
<dbReference type="OrthoDB" id="8033718at2759"/>
<keyword evidence="3" id="KW-1185">Reference proteome</keyword>
<feature type="region of interest" description="Disordered" evidence="1">
    <location>
        <begin position="178"/>
        <end position="202"/>
    </location>
</feature>
<accession>A0A8X6IIP7</accession>
<protein>
    <submittedName>
        <fullName evidence="2">Uncharacterized protein</fullName>
    </submittedName>
</protein>
<proteinExistence type="predicted"/>
<dbReference type="AlphaFoldDB" id="A0A8X6IIP7"/>
<comment type="caution">
    <text evidence="2">The sequence shown here is derived from an EMBL/GenBank/DDBJ whole genome shotgun (WGS) entry which is preliminary data.</text>
</comment>